<dbReference type="AlphaFoldDB" id="A0A438ESB2"/>
<proteinExistence type="predicted"/>
<keyword evidence="1" id="KW-0812">Transmembrane</keyword>
<accession>A0A438ESB2</accession>
<dbReference type="EMBL" id="QGNW01001194">
    <property type="protein sequence ID" value="RVW50639.1"/>
    <property type="molecule type" value="Genomic_DNA"/>
</dbReference>
<keyword evidence="1" id="KW-1133">Transmembrane helix</keyword>
<comment type="caution">
    <text evidence="2">The sequence shown here is derived from an EMBL/GenBank/DDBJ whole genome shotgun (WGS) entry which is preliminary data.</text>
</comment>
<organism evidence="2 4">
    <name type="scientific">Vitis vinifera</name>
    <name type="common">Grape</name>
    <dbReference type="NCBI Taxonomy" id="29760"/>
    <lineage>
        <taxon>Eukaryota</taxon>
        <taxon>Viridiplantae</taxon>
        <taxon>Streptophyta</taxon>
        <taxon>Embryophyta</taxon>
        <taxon>Tracheophyta</taxon>
        <taxon>Spermatophyta</taxon>
        <taxon>Magnoliopsida</taxon>
        <taxon>eudicotyledons</taxon>
        <taxon>Gunneridae</taxon>
        <taxon>Pentapetalae</taxon>
        <taxon>rosids</taxon>
        <taxon>Vitales</taxon>
        <taxon>Vitaceae</taxon>
        <taxon>Viteae</taxon>
        <taxon>Vitis</taxon>
    </lineage>
</organism>
<gene>
    <name evidence="2" type="primary">ORP2A_1</name>
    <name evidence="3" type="synonym">ORP2A_3</name>
    <name evidence="3" type="ORF">CK203_009071</name>
    <name evidence="2" type="ORF">CK203_073410</name>
</gene>
<evidence type="ECO:0000256" key="1">
    <source>
        <dbReference type="SAM" id="Phobius"/>
    </source>
</evidence>
<evidence type="ECO:0000313" key="2">
    <source>
        <dbReference type="EMBL" id="RVW50639.1"/>
    </source>
</evidence>
<dbReference type="EMBL" id="QGNW01000018">
    <property type="protein sequence ID" value="RVX15618.1"/>
    <property type="molecule type" value="Genomic_DNA"/>
</dbReference>
<name>A0A438ESB2_VITVI</name>
<dbReference type="InterPro" id="IPR037239">
    <property type="entry name" value="OSBP_sf"/>
</dbReference>
<evidence type="ECO:0000313" key="3">
    <source>
        <dbReference type="EMBL" id="RVX15618.1"/>
    </source>
</evidence>
<feature type="transmembrane region" description="Helical" evidence="1">
    <location>
        <begin position="12"/>
        <end position="33"/>
    </location>
</feature>
<protein>
    <submittedName>
        <fullName evidence="2">Oxysterol-binding protein-related protein 2A</fullName>
    </submittedName>
</protein>
<sequence>MFQKGMDIIFHLSVITTIIVGFVAVVTDILPLVQSRKLQENGWKPKWFEREGEDGPFRYMGGYWEARDQGKWDGCPNIFGEFTEDLVNSYEGSGL</sequence>
<keyword evidence="1" id="KW-0472">Membrane</keyword>
<reference evidence="2 4" key="1">
    <citation type="journal article" date="2018" name="PLoS Genet.">
        <title>Population sequencing reveals clonal diversity and ancestral inbreeding in the grapevine cultivar Chardonnay.</title>
        <authorList>
            <person name="Roach M.J."/>
            <person name="Johnson D.L."/>
            <person name="Bohlmann J."/>
            <person name="van Vuuren H.J."/>
            <person name="Jones S.J."/>
            <person name="Pretorius I.S."/>
            <person name="Schmidt S.A."/>
            <person name="Borneman A.R."/>
        </authorList>
    </citation>
    <scope>NUCLEOTIDE SEQUENCE [LARGE SCALE GENOMIC DNA]</scope>
    <source>
        <strain evidence="4">cv. Chardonnay</strain>
        <strain evidence="2">I10V1</strain>
        <tissue evidence="2">Leaf</tissue>
    </source>
</reference>
<dbReference type="SUPFAM" id="SSF144000">
    <property type="entry name" value="Oxysterol-binding protein-like"/>
    <property type="match status" value="1"/>
</dbReference>
<dbReference type="Proteomes" id="UP000288805">
    <property type="component" value="Unassembled WGS sequence"/>
</dbReference>
<evidence type="ECO:0000313" key="4">
    <source>
        <dbReference type="Proteomes" id="UP000288805"/>
    </source>
</evidence>